<evidence type="ECO:0000256" key="1">
    <source>
        <dbReference type="ARBA" id="ARBA00010641"/>
    </source>
</evidence>
<dbReference type="InterPro" id="IPR013324">
    <property type="entry name" value="RNA_pol_sigma_r3/r4-like"/>
</dbReference>
<comment type="similarity">
    <text evidence="1">Belongs to the sigma-70 factor family. ECF subfamily.</text>
</comment>
<dbReference type="NCBIfam" id="TIGR02937">
    <property type="entry name" value="sigma70-ECF"/>
    <property type="match status" value="1"/>
</dbReference>
<protein>
    <submittedName>
        <fullName evidence="8">RNA polymerase sigma factor</fullName>
    </submittedName>
</protein>
<evidence type="ECO:0000259" key="6">
    <source>
        <dbReference type="Pfam" id="PF04542"/>
    </source>
</evidence>
<dbReference type="AlphaFoldDB" id="A0A849VIN1"/>
<dbReference type="EMBL" id="JABBPG010000009">
    <property type="protein sequence ID" value="NOU52333.1"/>
    <property type="molecule type" value="Genomic_DNA"/>
</dbReference>
<dbReference type="PANTHER" id="PTHR43133:SF8">
    <property type="entry name" value="RNA POLYMERASE SIGMA FACTOR HI_1459-RELATED"/>
    <property type="match status" value="1"/>
</dbReference>
<keyword evidence="9" id="KW-1185">Reference proteome</keyword>
<dbReference type="InterPro" id="IPR007627">
    <property type="entry name" value="RNA_pol_sigma70_r2"/>
</dbReference>
<dbReference type="CDD" id="cd06171">
    <property type="entry name" value="Sigma70_r4"/>
    <property type="match status" value="1"/>
</dbReference>
<dbReference type="GO" id="GO:0006352">
    <property type="term" value="P:DNA-templated transcription initiation"/>
    <property type="evidence" value="ECO:0007669"/>
    <property type="project" value="InterPro"/>
</dbReference>
<dbReference type="Gene3D" id="1.10.10.10">
    <property type="entry name" value="Winged helix-like DNA-binding domain superfamily/Winged helix DNA-binding domain"/>
    <property type="match status" value="1"/>
</dbReference>
<comment type="caution">
    <text evidence="8">The sequence shown here is derived from an EMBL/GenBank/DDBJ whole genome shotgun (WGS) entry which is preliminary data.</text>
</comment>
<dbReference type="GO" id="GO:0016987">
    <property type="term" value="F:sigma factor activity"/>
    <property type="evidence" value="ECO:0007669"/>
    <property type="project" value="UniProtKB-KW"/>
</dbReference>
<dbReference type="PANTHER" id="PTHR43133">
    <property type="entry name" value="RNA POLYMERASE ECF-TYPE SIGMA FACTO"/>
    <property type="match status" value="1"/>
</dbReference>
<accession>A0A849VIN1</accession>
<keyword evidence="3" id="KW-0731">Sigma factor</keyword>
<evidence type="ECO:0000313" key="9">
    <source>
        <dbReference type="Proteomes" id="UP000586305"/>
    </source>
</evidence>
<feature type="domain" description="RNA polymerase sigma-70 region 2" evidence="6">
    <location>
        <begin position="34"/>
        <end position="100"/>
    </location>
</feature>
<evidence type="ECO:0000313" key="8">
    <source>
        <dbReference type="EMBL" id="NOU52333.1"/>
    </source>
</evidence>
<proteinExistence type="inferred from homology"/>
<dbReference type="InterPro" id="IPR039425">
    <property type="entry name" value="RNA_pol_sigma-70-like"/>
</dbReference>
<keyword evidence="4" id="KW-0238">DNA-binding</keyword>
<dbReference type="InterPro" id="IPR014284">
    <property type="entry name" value="RNA_pol_sigma-70_dom"/>
</dbReference>
<dbReference type="Proteomes" id="UP000586305">
    <property type="component" value="Unassembled WGS sequence"/>
</dbReference>
<dbReference type="GO" id="GO:0003677">
    <property type="term" value="F:DNA binding"/>
    <property type="evidence" value="ECO:0007669"/>
    <property type="project" value="UniProtKB-KW"/>
</dbReference>
<evidence type="ECO:0000256" key="2">
    <source>
        <dbReference type="ARBA" id="ARBA00023015"/>
    </source>
</evidence>
<dbReference type="Pfam" id="PF08281">
    <property type="entry name" value="Sigma70_r4_2"/>
    <property type="match status" value="1"/>
</dbReference>
<dbReference type="InterPro" id="IPR036388">
    <property type="entry name" value="WH-like_DNA-bd_sf"/>
</dbReference>
<dbReference type="RefSeq" id="WP_171627395.1">
    <property type="nucleotide sequence ID" value="NZ_JABBPG010000009.1"/>
</dbReference>
<dbReference type="InterPro" id="IPR013249">
    <property type="entry name" value="RNA_pol_sigma70_r4_t2"/>
</dbReference>
<sequence>MLIALKSWFIDQAPPSDALLAYKQSGDHKYLELLIEQYSQDLYHFVRSHSNDALAHDICQKTWLTTMEKKHYYEASHSPKAWLFKIARNALIDEVRRQRRGCAFDEHTLVNTQTISEPTTELSAAIAQLPFLQKEALSLQLEGFSLQEIAQITQSNSETIKTRLRYARQQLKQVLGESHER</sequence>
<feature type="domain" description="RNA polymerase sigma factor 70 region 4 type 2" evidence="7">
    <location>
        <begin position="121"/>
        <end position="171"/>
    </location>
</feature>
<dbReference type="Gene3D" id="1.10.1740.10">
    <property type="match status" value="1"/>
</dbReference>
<keyword evidence="2" id="KW-0805">Transcription regulation</keyword>
<organism evidence="8 9">
    <name type="scientific">Pseudoalteromonas caenipelagi</name>
    <dbReference type="NCBI Taxonomy" id="2726988"/>
    <lineage>
        <taxon>Bacteria</taxon>
        <taxon>Pseudomonadati</taxon>
        <taxon>Pseudomonadota</taxon>
        <taxon>Gammaproteobacteria</taxon>
        <taxon>Alteromonadales</taxon>
        <taxon>Pseudoalteromonadaceae</taxon>
        <taxon>Pseudoalteromonas</taxon>
    </lineage>
</organism>
<evidence type="ECO:0000259" key="7">
    <source>
        <dbReference type="Pfam" id="PF08281"/>
    </source>
</evidence>
<evidence type="ECO:0000256" key="3">
    <source>
        <dbReference type="ARBA" id="ARBA00023082"/>
    </source>
</evidence>
<reference evidence="8 9" key="1">
    <citation type="submission" date="2020-04" db="EMBL/GenBank/DDBJ databases">
        <title>Pseudoalteromonas caenipelagi sp. nov., isolated from a tidal flat.</title>
        <authorList>
            <person name="Park S."/>
            <person name="Yoon J.-H."/>
        </authorList>
    </citation>
    <scope>NUCLEOTIDE SEQUENCE [LARGE SCALE GENOMIC DNA]</scope>
    <source>
        <strain evidence="8 9">JBTF-M23</strain>
    </source>
</reference>
<keyword evidence="5" id="KW-0804">Transcription</keyword>
<gene>
    <name evidence="8" type="ORF">HG263_17540</name>
</gene>
<dbReference type="InterPro" id="IPR013325">
    <property type="entry name" value="RNA_pol_sigma_r2"/>
</dbReference>
<dbReference type="SUPFAM" id="SSF88659">
    <property type="entry name" value="Sigma3 and sigma4 domains of RNA polymerase sigma factors"/>
    <property type="match status" value="1"/>
</dbReference>
<dbReference type="SUPFAM" id="SSF88946">
    <property type="entry name" value="Sigma2 domain of RNA polymerase sigma factors"/>
    <property type="match status" value="1"/>
</dbReference>
<evidence type="ECO:0000256" key="4">
    <source>
        <dbReference type="ARBA" id="ARBA00023125"/>
    </source>
</evidence>
<name>A0A849VIN1_9GAMM</name>
<evidence type="ECO:0000256" key="5">
    <source>
        <dbReference type="ARBA" id="ARBA00023163"/>
    </source>
</evidence>
<dbReference type="Pfam" id="PF04542">
    <property type="entry name" value="Sigma70_r2"/>
    <property type="match status" value="1"/>
</dbReference>